<dbReference type="SMART" id="SM00204">
    <property type="entry name" value="TGFB"/>
    <property type="match status" value="1"/>
</dbReference>
<gene>
    <name evidence="11" type="ORF">C0Q70_08072</name>
</gene>
<dbReference type="GO" id="GO:0005125">
    <property type="term" value="F:cytokine activity"/>
    <property type="evidence" value="ECO:0007669"/>
    <property type="project" value="TreeGrafter"/>
</dbReference>
<dbReference type="CDD" id="cd13761">
    <property type="entry name" value="TGF_beta_BMP5_like"/>
    <property type="match status" value="1"/>
</dbReference>
<evidence type="ECO:0000313" key="11">
    <source>
        <dbReference type="EMBL" id="PVD32629.1"/>
    </source>
</evidence>
<dbReference type="PROSITE" id="PS51362">
    <property type="entry name" value="TGF_BETA_2"/>
    <property type="match status" value="1"/>
</dbReference>
<sequence length="400" mass="45519">MTSVKELLHVLFTVIYLIQLNLFVTSSIFVDNGLQQTIVFHRLPQRDRLGIQEDILNLVGLNHPPRQTAASNLESAHRKFMMDLYNSTRAEKDLHKLVGASYNNSQLDVIMGFVNHAPEAPHLSHERYQTFFFNFTDVPGKAKVNGAELHVYKNRADKTPRAEVTVEICFIREGWKPQSSVIKPQSRLKVRGDAEGWLKFNVTRALKTWTKFPSSNLGLYMRVINRRGFEMTPSKIGITVNGGPADKQSFLVGFFSFSNQQLKHPKFQQLTPGPEDVSLREDPFSSWKRNGSPKNRRRFCQLHSMEVHFQEINMDWILAPSSYNAFYCSGECSFPFGGHVDVTGHAQVQARLHRLNPSLVPPPCCVPTKLAPITLLYLDDNSNLILAQYKDMVARKCGCR</sequence>
<keyword evidence="12" id="KW-1185">Reference proteome</keyword>
<keyword evidence="9" id="KW-0472">Membrane</keyword>
<evidence type="ECO:0000256" key="2">
    <source>
        <dbReference type="ARBA" id="ARBA00006656"/>
    </source>
</evidence>
<dbReference type="FunFam" id="2.10.90.10:FF:000001">
    <property type="entry name" value="Bone morphogenetic protein 4"/>
    <property type="match status" value="1"/>
</dbReference>
<dbReference type="OrthoDB" id="5987191at2759"/>
<accession>A0A2T7PGS3</accession>
<dbReference type="GO" id="GO:0008083">
    <property type="term" value="F:growth factor activity"/>
    <property type="evidence" value="ECO:0007669"/>
    <property type="project" value="UniProtKB-KW"/>
</dbReference>
<dbReference type="Proteomes" id="UP000245119">
    <property type="component" value="Linkage Group LG4"/>
</dbReference>
<keyword evidence="5 8" id="KW-0339">Growth factor</keyword>
<protein>
    <recommendedName>
        <fullName evidence="10">TGF-beta family profile domain-containing protein</fullName>
    </recommendedName>
</protein>
<proteinExistence type="inferred from homology"/>
<keyword evidence="3" id="KW-0964">Secreted</keyword>
<name>A0A2T7PGS3_POMCA</name>
<evidence type="ECO:0000256" key="9">
    <source>
        <dbReference type="SAM" id="Phobius"/>
    </source>
</evidence>
<evidence type="ECO:0000256" key="3">
    <source>
        <dbReference type="ARBA" id="ARBA00022525"/>
    </source>
</evidence>
<dbReference type="InterPro" id="IPR001839">
    <property type="entry name" value="TGF-b_C"/>
</dbReference>
<dbReference type="InterPro" id="IPR015615">
    <property type="entry name" value="TGF-beta-rel"/>
</dbReference>
<keyword evidence="7" id="KW-0325">Glycoprotein</keyword>
<dbReference type="PROSITE" id="PS00250">
    <property type="entry name" value="TGF_BETA_1"/>
    <property type="match status" value="1"/>
</dbReference>
<evidence type="ECO:0000256" key="8">
    <source>
        <dbReference type="RuleBase" id="RU000354"/>
    </source>
</evidence>
<dbReference type="OMA" id="WLVNPEQ"/>
<comment type="similarity">
    <text evidence="2 8">Belongs to the TGF-beta family.</text>
</comment>
<reference evidence="11 12" key="1">
    <citation type="submission" date="2018-04" db="EMBL/GenBank/DDBJ databases">
        <title>The genome of golden apple snail Pomacea canaliculata provides insight into stress tolerance and invasive adaptation.</title>
        <authorList>
            <person name="Liu C."/>
            <person name="Liu B."/>
            <person name="Ren Y."/>
            <person name="Zhang Y."/>
            <person name="Wang H."/>
            <person name="Li S."/>
            <person name="Jiang F."/>
            <person name="Yin L."/>
            <person name="Zhang G."/>
            <person name="Qian W."/>
            <person name="Fan W."/>
        </authorList>
    </citation>
    <scope>NUCLEOTIDE SEQUENCE [LARGE SCALE GENOMIC DNA]</scope>
    <source>
        <strain evidence="11">SZHN2017</strain>
        <tissue evidence="11">Muscle</tissue>
    </source>
</reference>
<keyword evidence="9" id="KW-1133">Transmembrane helix</keyword>
<dbReference type="InterPro" id="IPR001111">
    <property type="entry name" value="TGF-b_propeptide"/>
</dbReference>
<feature type="domain" description="TGF-beta family profile" evidence="10">
    <location>
        <begin position="286"/>
        <end position="400"/>
    </location>
</feature>
<dbReference type="Gene3D" id="2.10.90.10">
    <property type="entry name" value="Cystine-knot cytokines"/>
    <property type="match status" value="1"/>
</dbReference>
<evidence type="ECO:0000259" key="10">
    <source>
        <dbReference type="PROSITE" id="PS51362"/>
    </source>
</evidence>
<evidence type="ECO:0000256" key="1">
    <source>
        <dbReference type="ARBA" id="ARBA00004613"/>
    </source>
</evidence>
<dbReference type="Pfam" id="PF00019">
    <property type="entry name" value="TGF_beta"/>
    <property type="match status" value="1"/>
</dbReference>
<comment type="caution">
    <text evidence="11">The sequence shown here is derived from an EMBL/GenBank/DDBJ whole genome shotgun (WGS) entry which is preliminary data.</text>
</comment>
<dbReference type="InterPro" id="IPR029034">
    <property type="entry name" value="Cystine-knot_cytokine"/>
</dbReference>
<keyword evidence="6" id="KW-1015">Disulfide bond</keyword>
<dbReference type="PANTHER" id="PTHR11848:SF310">
    <property type="entry name" value="PROTEIN 60A-RELATED"/>
    <property type="match status" value="1"/>
</dbReference>
<dbReference type="Gene3D" id="2.60.120.970">
    <property type="match status" value="1"/>
</dbReference>
<dbReference type="Pfam" id="PF00688">
    <property type="entry name" value="TGFb_propeptide"/>
    <property type="match status" value="1"/>
</dbReference>
<dbReference type="InterPro" id="IPR017948">
    <property type="entry name" value="TGFb_CS"/>
</dbReference>
<evidence type="ECO:0000256" key="6">
    <source>
        <dbReference type="ARBA" id="ARBA00023157"/>
    </source>
</evidence>
<organism evidence="11 12">
    <name type="scientific">Pomacea canaliculata</name>
    <name type="common">Golden apple snail</name>
    <dbReference type="NCBI Taxonomy" id="400727"/>
    <lineage>
        <taxon>Eukaryota</taxon>
        <taxon>Metazoa</taxon>
        <taxon>Spiralia</taxon>
        <taxon>Lophotrochozoa</taxon>
        <taxon>Mollusca</taxon>
        <taxon>Gastropoda</taxon>
        <taxon>Caenogastropoda</taxon>
        <taxon>Architaenioglossa</taxon>
        <taxon>Ampullarioidea</taxon>
        <taxon>Ampullariidae</taxon>
        <taxon>Pomacea</taxon>
    </lineage>
</organism>
<dbReference type="SUPFAM" id="SSF57501">
    <property type="entry name" value="Cystine-knot cytokines"/>
    <property type="match status" value="1"/>
</dbReference>
<evidence type="ECO:0000256" key="4">
    <source>
        <dbReference type="ARBA" id="ARBA00022729"/>
    </source>
</evidence>
<dbReference type="STRING" id="400727.A0A2T7PGS3"/>
<comment type="subcellular location">
    <subcellularLocation>
        <location evidence="1">Secreted</location>
    </subcellularLocation>
</comment>
<dbReference type="AlphaFoldDB" id="A0A2T7PGS3"/>
<keyword evidence="9" id="KW-0812">Transmembrane</keyword>
<feature type="transmembrane region" description="Helical" evidence="9">
    <location>
        <begin position="7"/>
        <end position="30"/>
    </location>
</feature>
<dbReference type="EMBL" id="PZQS01000004">
    <property type="protein sequence ID" value="PVD32629.1"/>
    <property type="molecule type" value="Genomic_DNA"/>
</dbReference>
<dbReference type="GO" id="GO:0005615">
    <property type="term" value="C:extracellular space"/>
    <property type="evidence" value="ECO:0007669"/>
    <property type="project" value="TreeGrafter"/>
</dbReference>
<evidence type="ECO:0000313" key="12">
    <source>
        <dbReference type="Proteomes" id="UP000245119"/>
    </source>
</evidence>
<dbReference type="PANTHER" id="PTHR11848">
    <property type="entry name" value="TGF-BETA FAMILY"/>
    <property type="match status" value="1"/>
</dbReference>
<evidence type="ECO:0000256" key="7">
    <source>
        <dbReference type="ARBA" id="ARBA00023180"/>
    </source>
</evidence>
<evidence type="ECO:0000256" key="5">
    <source>
        <dbReference type="ARBA" id="ARBA00023030"/>
    </source>
</evidence>
<keyword evidence="4" id="KW-0732">Signal</keyword>